<organism evidence="2 3">
    <name type="scientific">Mytilus galloprovincialis</name>
    <name type="common">Mediterranean mussel</name>
    <dbReference type="NCBI Taxonomy" id="29158"/>
    <lineage>
        <taxon>Eukaryota</taxon>
        <taxon>Metazoa</taxon>
        <taxon>Spiralia</taxon>
        <taxon>Lophotrochozoa</taxon>
        <taxon>Mollusca</taxon>
        <taxon>Bivalvia</taxon>
        <taxon>Autobranchia</taxon>
        <taxon>Pteriomorphia</taxon>
        <taxon>Mytilida</taxon>
        <taxon>Mytiloidea</taxon>
        <taxon>Mytilidae</taxon>
        <taxon>Mytilinae</taxon>
        <taxon>Mytilus</taxon>
    </lineage>
</organism>
<evidence type="ECO:0000256" key="1">
    <source>
        <dbReference type="SAM" id="MobiDB-lite"/>
    </source>
</evidence>
<evidence type="ECO:0000313" key="2">
    <source>
        <dbReference type="EMBL" id="VDH98965.1"/>
    </source>
</evidence>
<comment type="caution">
    <text evidence="2">The sequence shown here is derived from an EMBL/GenBank/DDBJ whole genome shotgun (WGS) entry which is preliminary data.</text>
</comment>
<dbReference type="Proteomes" id="UP000596742">
    <property type="component" value="Unassembled WGS sequence"/>
</dbReference>
<name>A0A8B6C2D7_MYTGA</name>
<accession>A0A8B6C2D7</accession>
<sequence length="107" mass="12667">FFNFSTLLYVCLNNMVVTLQQKNTIKPPSQQLSEDPNLLYDNKERDDSNDLTSWRQKFINEERNSTLSQFIKIYLCDVRNDTIQVNRHLKIATTEPQFTEHESQNNP</sequence>
<evidence type="ECO:0000313" key="3">
    <source>
        <dbReference type="Proteomes" id="UP000596742"/>
    </source>
</evidence>
<dbReference type="AlphaFoldDB" id="A0A8B6C2D7"/>
<dbReference type="EMBL" id="UYJE01001072">
    <property type="protein sequence ID" value="VDH98965.1"/>
    <property type="molecule type" value="Genomic_DNA"/>
</dbReference>
<keyword evidence="3" id="KW-1185">Reference proteome</keyword>
<reference evidence="2" key="1">
    <citation type="submission" date="2018-11" db="EMBL/GenBank/DDBJ databases">
        <authorList>
            <person name="Alioto T."/>
            <person name="Alioto T."/>
        </authorList>
    </citation>
    <scope>NUCLEOTIDE SEQUENCE</scope>
</reference>
<feature type="non-terminal residue" evidence="2">
    <location>
        <position position="1"/>
    </location>
</feature>
<gene>
    <name evidence="2" type="ORF">MGAL_10B089556</name>
</gene>
<protein>
    <submittedName>
        <fullName evidence="2">Uncharacterized protein</fullName>
    </submittedName>
</protein>
<proteinExistence type="predicted"/>
<feature type="region of interest" description="Disordered" evidence="1">
    <location>
        <begin position="26"/>
        <end position="49"/>
    </location>
</feature>